<gene>
    <name evidence="10" type="ORF">SAMN02745912_00972</name>
</gene>
<dbReference type="RefSeq" id="WP_073147534.1">
    <property type="nucleotide sequence ID" value="NZ_FRAG01000008.1"/>
</dbReference>
<evidence type="ECO:0000259" key="8">
    <source>
        <dbReference type="PROSITE" id="PS51099"/>
    </source>
</evidence>
<evidence type="ECO:0000259" key="7">
    <source>
        <dbReference type="PROSITE" id="PS51094"/>
    </source>
</evidence>
<dbReference type="InterPro" id="IPR036388">
    <property type="entry name" value="WH-like_DNA-bd_sf"/>
</dbReference>
<name>A0A1M6LY21_PARC5</name>
<dbReference type="InterPro" id="IPR050661">
    <property type="entry name" value="BglG_antiterminators"/>
</dbReference>
<dbReference type="SUPFAM" id="SSF63520">
    <property type="entry name" value="PTS-regulatory domain, PRD"/>
    <property type="match status" value="2"/>
</dbReference>
<dbReference type="SUPFAM" id="SSF52794">
    <property type="entry name" value="PTS system IIB component-like"/>
    <property type="match status" value="1"/>
</dbReference>
<evidence type="ECO:0000256" key="2">
    <source>
        <dbReference type="ARBA" id="ARBA00022737"/>
    </source>
</evidence>
<dbReference type="Proteomes" id="UP000184465">
    <property type="component" value="Unassembled WGS sequence"/>
</dbReference>
<dbReference type="STRING" id="1121301.SAMN02745912_00972"/>
<feature type="domain" description="PRD" evidence="9">
    <location>
        <begin position="188"/>
        <end position="293"/>
    </location>
</feature>
<dbReference type="PANTHER" id="PTHR30185">
    <property type="entry name" value="CRYPTIC BETA-GLUCOSIDE BGL OPERON ANTITERMINATOR"/>
    <property type="match status" value="1"/>
</dbReference>
<dbReference type="Gene3D" id="1.10.10.10">
    <property type="entry name" value="Winged helix-like DNA-binding domain superfamily/Winged helix DNA-binding domain"/>
    <property type="match status" value="1"/>
</dbReference>
<dbReference type="PANTHER" id="PTHR30185:SF9">
    <property type="entry name" value="MANNITOL-SPECIFIC PHOSPHOTRANSFERASE ENZYME IIA COMPONENT"/>
    <property type="match status" value="1"/>
</dbReference>
<keyword evidence="6" id="KW-0175">Coiled coil</keyword>
<dbReference type="InterPro" id="IPR016152">
    <property type="entry name" value="PTrfase/Anion_transptr"/>
</dbReference>
<dbReference type="InterPro" id="IPR013011">
    <property type="entry name" value="PTS_EIIB_2"/>
</dbReference>
<accession>A0A1M6LY21</accession>
<dbReference type="Pfam" id="PF05043">
    <property type="entry name" value="Mga"/>
    <property type="match status" value="1"/>
</dbReference>
<dbReference type="InterPro" id="IPR002178">
    <property type="entry name" value="PTS_EIIA_type-2_dom"/>
</dbReference>
<reference evidence="10 11" key="1">
    <citation type="submission" date="2016-11" db="EMBL/GenBank/DDBJ databases">
        <authorList>
            <person name="Jaros S."/>
            <person name="Januszkiewicz K."/>
            <person name="Wedrychowicz H."/>
        </authorList>
    </citation>
    <scope>NUCLEOTIDE SEQUENCE [LARGE SCALE GENOMIC DNA]</scope>
    <source>
        <strain evidence="10 11">DSM 15212</strain>
    </source>
</reference>
<dbReference type="PROSITE" id="PS51099">
    <property type="entry name" value="PTS_EIIB_TYPE_2"/>
    <property type="match status" value="1"/>
</dbReference>
<organism evidence="10 11">
    <name type="scientific">Paramaledivibacter caminithermalis (strain DSM 15212 / CIP 107654 / DViRD3)</name>
    <name type="common">Clostridium caminithermale</name>
    <dbReference type="NCBI Taxonomy" id="1121301"/>
    <lineage>
        <taxon>Bacteria</taxon>
        <taxon>Bacillati</taxon>
        <taxon>Bacillota</taxon>
        <taxon>Clostridia</taxon>
        <taxon>Peptostreptococcales</taxon>
        <taxon>Caminicellaceae</taxon>
        <taxon>Paramaledivibacter</taxon>
    </lineage>
</organism>
<dbReference type="PROSITE" id="PS51372">
    <property type="entry name" value="PRD_2"/>
    <property type="match status" value="2"/>
</dbReference>
<keyword evidence="5" id="KW-0804">Transcription</keyword>
<dbReference type="InterPro" id="IPR036095">
    <property type="entry name" value="PTS_EIIB-like_sf"/>
</dbReference>
<dbReference type="CDD" id="cd05568">
    <property type="entry name" value="PTS_IIB_bgl_like"/>
    <property type="match status" value="1"/>
</dbReference>
<feature type="coiled-coil region" evidence="6">
    <location>
        <begin position="121"/>
        <end position="148"/>
    </location>
</feature>
<keyword evidence="1" id="KW-0808">Transferase</keyword>
<evidence type="ECO:0000256" key="4">
    <source>
        <dbReference type="ARBA" id="ARBA00023159"/>
    </source>
</evidence>
<keyword evidence="11" id="KW-1185">Reference proteome</keyword>
<evidence type="ECO:0000313" key="11">
    <source>
        <dbReference type="Proteomes" id="UP000184465"/>
    </source>
</evidence>
<sequence length="697" mass="81538">MILDYRSSMLLTKLINTDDYISIEVLAEKLSLSKRMIYYDLKKVNMWLEYNNFSPVQNIHTLGLFIQEEEKEEIKKVFDKIQGVRYEYSANERKALIVIHITACNGSVFLNNLIEIIDVSRNTILSDLKELKKEVRKFNVEVMSDRKKGYLLNGTERDIRSCLVFYLSQLINIHDGRWFEWHFQSFDFIWRFDIDEINSILCECERFLNVEYTYEFYSKFSLQLIFFINRIENEKTVKIDAEEKKILIETKEYKAAQYIAERLKVLYKVRLSEDEITYITIHFLCARINNPNSSDVLNENEGYLKKLIKNMVDAFQRFACVNFQQRGNLEKNLLLHLKPAYYRIKYSINTNAPLTNQVMDKYSSLFFLTKKVVQHLEKDLNIELNDDEIAYIAMHFGGWMKKEGLVSPVRKKAIIVCSSGIGTAQLLKIQLDELFSTVDIIKIITLREYENENYEVDFIISTVPLKKKKKYQNVFVVSPILSDLEKELLLSRINTAIGVNDNKVKYIETLMEIIEQHSQINNRDKLKSDITNYIFKAQVEIKEDKKPMLKELLRTDYIKFIDKVDNWEEAIKIASEPLLANEHIEKQYVDAMIDSVREMGPYIVIAPKIAIPHSRPENGVKKIGMSFLGIKNGVSFSEEEKHRVYIMIVLAAIDNETHLKALAQLSSLLSDEKNIEELINANSVDTVIEKVEQYSIK</sequence>
<evidence type="ECO:0000256" key="6">
    <source>
        <dbReference type="SAM" id="Coils"/>
    </source>
</evidence>
<dbReference type="EMBL" id="FRAG01000008">
    <property type="protein sequence ID" value="SHJ76082.1"/>
    <property type="molecule type" value="Genomic_DNA"/>
</dbReference>
<proteinExistence type="predicted"/>
<dbReference type="AlphaFoldDB" id="A0A1M6LY21"/>
<evidence type="ECO:0000256" key="3">
    <source>
        <dbReference type="ARBA" id="ARBA00023015"/>
    </source>
</evidence>
<dbReference type="InterPro" id="IPR013196">
    <property type="entry name" value="HTH_11"/>
</dbReference>
<dbReference type="Gene3D" id="3.40.50.2300">
    <property type="match status" value="1"/>
</dbReference>
<dbReference type="InterPro" id="IPR007737">
    <property type="entry name" value="Mga_HTH"/>
</dbReference>
<evidence type="ECO:0000256" key="5">
    <source>
        <dbReference type="ARBA" id="ARBA00023163"/>
    </source>
</evidence>
<dbReference type="Pfam" id="PF00874">
    <property type="entry name" value="PRD"/>
    <property type="match status" value="2"/>
</dbReference>
<evidence type="ECO:0000256" key="1">
    <source>
        <dbReference type="ARBA" id="ARBA00022679"/>
    </source>
</evidence>
<evidence type="ECO:0000313" key="10">
    <source>
        <dbReference type="EMBL" id="SHJ76082.1"/>
    </source>
</evidence>
<feature type="domain" description="PTS EIIA type-2" evidence="7">
    <location>
        <begin position="551"/>
        <end position="694"/>
    </location>
</feature>
<protein>
    <submittedName>
        <fullName evidence="10">Transcriptional antiterminator</fullName>
    </submittedName>
</protein>
<dbReference type="GO" id="GO:0009401">
    <property type="term" value="P:phosphoenolpyruvate-dependent sugar phosphotransferase system"/>
    <property type="evidence" value="ECO:0007669"/>
    <property type="project" value="InterPro"/>
</dbReference>
<dbReference type="SUPFAM" id="SSF55804">
    <property type="entry name" value="Phoshotransferase/anion transport protein"/>
    <property type="match status" value="1"/>
</dbReference>
<keyword evidence="2" id="KW-0677">Repeat</keyword>
<keyword evidence="4" id="KW-0010">Activator</keyword>
<dbReference type="Gene3D" id="3.40.930.10">
    <property type="entry name" value="Mannitol-specific EII, Chain A"/>
    <property type="match status" value="1"/>
</dbReference>
<feature type="domain" description="PTS EIIB type-2" evidence="8">
    <location>
        <begin position="411"/>
        <end position="501"/>
    </location>
</feature>
<dbReference type="GO" id="GO:0006355">
    <property type="term" value="P:regulation of DNA-templated transcription"/>
    <property type="evidence" value="ECO:0007669"/>
    <property type="project" value="InterPro"/>
</dbReference>
<dbReference type="CDD" id="cd00211">
    <property type="entry name" value="PTS_IIA_fru"/>
    <property type="match status" value="1"/>
</dbReference>
<keyword evidence="3" id="KW-0805">Transcription regulation</keyword>
<dbReference type="GO" id="GO:0008982">
    <property type="term" value="F:protein-N(PI)-phosphohistidine-sugar phosphotransferase activity"/>
    <property type="evidence" value="ECO:0007669"/>
    <property type="project" value="InterPro"/>
</dbReference>
<dbReference type="InterPro" id="IPR036634">
    <property type="entry name" value="PRD_sf"/>
</dbReference>
<evidence type="ECO:0000259" key="9">
    <source>
        <dbReference type="PROSITE" id="PS51372"/>
    </source>
</evidence>
<dbReference type="PROSITE" id="PS51094">
    <property type="entry name" value="PTS_EIIA_TYPE_2"/>
    <property type="match status" value="1"/>
</dbReference>
<dbReference type="Pfam" id="PF00359">
    <property type="entry name" value="PTS_EIIA_2"/>
    <property type="match status" value="1"/>
</dbReference>
<dbReference type="Pfam" id="PF08279">
    <property type="entry name" value="HTH_11"/>
    <property type="match status" value="1"/>
</dbReference>
<dbReference type="Gene3D" id="1.10.1790.10">
    <property type="entry name" value="PRD domain"/>
    <property type="match status" value="2"/>
</dbReference>
<feature type="domain" description="PRD" evidence="9">
    <location>
        <begin position="299"/>
        <end position="406"/>
    </location>
</feature>
<dbReference type="InterPro" id="IPR011608">
    <property type="entry name" value="PRD"/>
</dbReference>